<protein>
    <submittedName>
        <fullName evidence="1">Uncharacterized protein</fullName>
    </submittedName>
</protein>
<proteinExistence type="predicted"/>
<reference evidence="1" key="1">
    <citation type="journal article" date="2011" name="J. Bacteriol.">
        <title>Genome Sequence of an Erwinia amylovora Strain with Pathogenicity Restricted to Rubus Plants.</title>
        <authorList>
            <person name="Powney R."/>
            <person name="Smits T.H."/>
            <person name="Sawbridge T."/>
            <person name="Frey B."/>
            <person name="Blom J."/>
            <person name="Frey J.E."/>
            <person name="Plummer K.M."/>
            <person name="Beer S.V."/>
            <person name="Luck J."/>
            <person name="Duffy B."/>
            <person name="Rodoni B."/>
        </authorList>
    </citation>
    <scope>NUCLEOTIDE SEQUENCE</scope>
    <source>
        <strain evidence="1">ATCC BAA-2158</strain>
    </source>
</reference>
<gene>
    <name evidence="1" type="ORF">EAIL5_1464</name>
</gene>
<name>E5B481_ERWAM</name>
<dbReference type="EMBL" id="FR719190">
    <property type="protein sequence ID" value="CBX80284.1"/>
    <property type="molecule type" value="Genomic_DNA"/>
</dbReference>
<evidence type="ECO:0000313" key="1">
    <source>
        <dbReference type="EMBL" id="CBX80284.1"/>
    </source>
</evidence>
<dbReference type="AlphaFoldDB" id="E5B481"/>
<accession>E5B481</accession>
<sequence>MKELCFCCHKYLAYLPCKKLMAQIESSATRMRRGLLPGLSQVLFNIWRGPVTSAQQESGFLHLLAENSIAASNQYLINININFAC</sequence>
<organism evidence="1">
    <name type="scientific">Erwinia amylovora ATCC BAA-2158</name>
    <dbReference type="NCBI Taxonomy" id="889211"/>
    <lineage>
        <taxon>Bacteria</taxon>
        <taxon>Pseudomonadati</taxon>
        <taxon>Pseudomonadota</taxon>
        <taxon>Gammaproteobacteria</taxon>
        <taxon>Enterobacterales</taxon>
        <taxon>Erwiniaceae</taxon>
        <taxon>Erwinia</taxon>
    </lineage>
</organism>